<sequence length="1480" mass="156206">MSSSSARRSEDAVAPPTPPPVHTSSSQAASRSLRKGLDTSPATAVAPMSPLSPSEVNTALASTKTPASGALGEVPASSGDAPVAAGSAASRTVDPPDLTSTPSPSARTLLLQRRLEKDTEARARLHIVSDEPSALPDTEKACTRAKSSSSSAKPLESPDQTHARRRPAVSPRRAVNGAAAAAASSGAKGGGESDSGTPATLSVCMVIGETAKPAAAKPSAGATFPPTNGGKDAAAEGTVTTTPEVPSSINPCDGSGALATPRRRYIALRPTMSVSPLTTASTRTLSSNDDNEEGSPAAPKRKVDIAHTAATAGSKETETYGTQGASTAPRRTDSGGASATVAALRGRLAAASGLSTTRTSTGSLNAGASAGSTADAKSAEAAALAELRELRQVLKDKERDLTRLTRDVEKATQAAAKAQKKTEDLQGKLESEKSAFAAHKKDTLAQRQELQRELRQAQAALRLAEQVQDKLQRELEKQKEKLATASSRATSVTTTPVMTPRSAAPSSASFDAMLQAKVSSLESEKKLMKDTIRQLEEKVSAAAAAAGLAKTAEQQRDASAAAAAEAAETIASLKKEVLHLRQQLSTQETTVRDQRERLGALLEENKTLKAREKAERKPARKDAAAATLRTGAAPGKGVSEEQLLSVRSPRQAVTLATPEKEAMAHLREELTAAQTQVGEHKRMYEHAERRIKRLEIELAAVRRRAETAEAAKGIALQAAGSPASTTAATAIFKDTIASMKEQLASVTAECSELRQRARERTEEATTLQSALQEAEDDRDACVRQIRDLKSRASEAEEKAATALAAQKMELTGALEKVRTELRSVKAELRAAADSAQGHQEASKALRSQLGGEQQRCSDLEKEKRAAQEEAAAKAAAADASRQQADHYKKKTKQLTKKLDEALRELAVLAEEYERICEERKVAAKPDSEKNAIAEARRLMRRQPGTYIEQHTTTRDTETVIRAVSPLEAKRTASVSRNLSDALLSANRPAPVTGATSTAWAIAALDQERQAREQLELDVLSLYSKISAIDHLEQKSWHSVELGGACAVAGASSTNLPVGSTHDRPRDPPQPPWMPVALQQSPGTCGAPGRARSPQATHALDARYFDPTILTCPESPPRSAGVDSINVRGHATANSHQHAEPQQRSRSLPSEALQLSPGARSRGDAQSTYRGLSPRSMVLSTSTSAVQPYRSDSSASVISALSELPATSVYYSTRGAGSSGNGAGLCATVELQFSSSAGRLLLSKRGHRVQRPVFSAAANEASDLDVCCAAIGSVSHTIYASHMLAKGHYHLKHIFRFIVRVLSDCESGGGGDILIGFADRYIPMESFGAKRNALRYRGCYYLSLRNGGLFCPAQDICDATYEGWLAAAAAAAGRRCGGGAGPRRDRGASVTFTHGVEAPLTDARTTSSPVHTRALPRPECVARAGDEIACTLRTDERSISYSWNGVECGVAFTEVSLSPSLYPCVEVNTSGGALELLGIDS</sequence>
<dbReference type="CDD" id="cd11709">
    <property type="entry name" value="SPRY"/>
    <property type="match status" value="1"/>
</dbReference>
<name>A0A6J8FHF8_LEIDO</name>
<feature type="compositionally biased region" description="Basic and acidic residues" evidence="3">
    <location>
        <begin position="609"/>
        <end position="623"/>
    </location>
</feature>
<evidence type="ECO:0000313" key="4">
    <source>
        <dbReference type="EMBL" id="CAC5432558.1"/>
    </source>
</evidence>
<feature type="region of interest" description="Disordered" evidence="3">
    <location>
        <begin position="213"/>
        <end position="258"/>
    </location>
</feature>
<dbReference type="Proteomes" id="UP000601710">
    <property type="component" value="Chromosome 31"/>
</dbReference>
<feature type="compositionally biased region" description="Low complexity" evidence="3">
    <location>
        <begin position="624"/>
        <end position="633"/>
    </location>
</feature>
<dbReference type="PANTHER" id="PTHR23160:SF19">
    <property type="entry name" value="MYOSIN HEAVY CHAIN-RELATED PROTEIN"/>
    <property type="match status" value="1"/>
</dbReference>
<dbReference type="InterPro" id="IPR043136">
    <property type="entry name" value="B30.2/SPRY_sf"/>
</dbReference>
<organism evidence="4 5">
    <name type="scientific">Leishmania donovani</name>
    <dbReference type="NCBI Taxonomy" id="5661"/>
    <lineage>
        <taxon>Eukaryota</taxon>
        <taxon>Discoba</taxon>
        <taxon>Euglenozoa</taxon>
        <taxon>Kinetoplastea</taxon>
        <taxon>Metakinetoplastina</taxon>
        <taxon>Trypanosomatida</taxon>
        <taxon>Trypanosomatidae</taxon>
        <taxon>Leishmaniinae</taxon>
        <taxon>Leishmania</taxon>
    </lineage>
</organism>
<keyword evidence="1 2" id="KW-0175">Coiled coil</keyword>
<evidence type="ECO:0000256" key="2">
    <source>
        <dbReference type="SAM" id="Coils"/>
    </source>
</evidence>
<evidence type="ECO:0000313" key="5">
    <source>
        <dbReference type="Proteomes" id="UP000601710"/>
    </source>
</evidence>
<feature type="region of interest" description="Disordered" evidence="3">
    <location>
        <begin position="352"/>
        <end position="373"/>
    </location>
</feature>
<dbReference type="PANTHER" id="PTHR23160">
    <property type="entry name" value="SYNAPTONEMAL COMPLEX PROTEIN-RELATED"/>
    <property type="match status" value="1"/>
</dbReference>
<feature type="compositionally biased region" description="Low complexity" evidence="3">
    <location>
        <begin position="168"/>
        <end position="186"/>
    </location>
</feature>
<feature type="region of interest" description="Disordered" evidence="3">
    <location>
        <begin position="1"/>
        <end position="199"/>
    </location>
</feature>
<feature type="compositionally biased region" description="Polar residues" evidence="3">
    <location>
        <begin position="238"/>
        <end position="250"/>
    </location>
</feature>
<feature type="compositionally biased region" description="Basic and acidic residues" evidence="3">
    <location>
        <begin position="113"/>
        <end position="129"/>
    </location>
</feature>
<feature type="region of interest" description="Disordered" evidence="3">
    <location>
        <begin position="271"/>
        <end position="339"/>
    </location>
</feature>
<evidence type="ECO:0000256" key="1">
    <source>
        <dbReference type="ARBA" id="ARBA00023054"/>
    </source>
</evidence>
<feature type="compositionally biased region" description="Low complexity" evidence="3">
    <location>
        <begin position="352"/>
        <end position="364"/>
    </location>
</feature>
<feature type="region of interest" description="Disordered" evidence="3">
    <location>
        <begin position="1130"/>
        <end position="1175"/>
    </location>
</feature>
<proteinExistence type="predicted"/>
<feature type="compositionally biased region" description="Low complexity" evidence="3">
    <location>
        <begin position="95"/>
        <end position="105"/>
    </location>
</feature>
<dbReference type="VEuPathDB" id="TriTrypDB:LDHU3_31.2270"/>
<feature type="region of interest" description="Disordered" evidence="3">
    <location>
        <begin position="831"/>
        <end position="888"/>
    </location>
</feature>
<feature type="region of interest" description="Disordered" evidence="3">
    <location>
        <begin position="476"/>
        <end position="505"/>
    </location>
</feature>
<feature type="compositionally biased region" description="Low complexity" evidence="3">
    <location>
        <begin position="872"/>
        <end position="882"/>
    </location>
</feature>
<protein>
    <submittedName>
        <fullName evidence="4">Hypothetical_protein_conserved</fullName>
    </submittedName>
</protein>
<feature type="compositionally biased region" description="Low complexity" evidence="3">
    <location>
        <begin position="213"/>
        <end position="222"/>
    </location>
</feature>
<dbReference type="SUPFAM" id="SSF49899">
    <property type="entry name" value="Concanavalin A-like lectins/glucanases"/>
    <property type="match status" value="1"/>
</dbReference>
<dbReference type="InterPro" id="IPR013320">
    <property type="entry name" value="ConA-like_dom_sf"/>
</dbReference>
<feature type="compositionally biased region" description="Polar residues" evidence="3">
    <location>
        <begin position="272"/>
        <end position="288"/>
    </location>
</feature>
<dbReference type="VEuPathDB" id="TriTrypDB:LdBPK_311390.1"/>
<feature type="region of interest" description="Disordered" evidence="3">
    <location>
        <begin position="1053"/>
        <end position="1093"/>
    </location>
</feature>
<feature type="compositionally biased region" description="Low complexity" evidence="3">
    <location>
        <begin position="483"/>
        <end position="495"/>
    </location>
</feature>
<feature type="compositionally biased region" description="Basic and acidic residues" evidence="3">
    <location>
        <begin position="855"/>
        <end position="871"/>
    </location>
</feature>
<dbReference type="EMBL" id="LR812651">
    <property type="protein sequence ID" value="CAC5432558.1"/>
    <property type="molecule type" value="Genomic_DNA"/>
</dbReference>
<reference evidence="4" key="1">
    <citation type="submission" date="2020-06" db="EMBL/GenBank/DDBJ databases">
        <authorList>
            <person name="Camacho E."/>
            <person name="Gonzalez-de la Fuente S."/>
            <person name="Rastrojo A."/>
            <person name="Peiro-Pastor R."/>
            <person name="Solana JC."/>
            <person name="Tabera L."/>
            <person name="Gamarro F."/>
            <person name="Carrasco-Ramiro F."/>
            <person name="Requena JM."/>
            <person name="Aguado B."/>
        </authorList>
    </citation>
    <scope>NUCLEOTIDE SEQUENCE</scope>
</reference>
<evidence type="ECO:0000256" key="3">
    <source>
        <dbReference type="SAM" id="MobiDB-lite"/>
    </source>
</evidence>
<feature type="region of interest" description="Disordered" evidence="3">
    <location>
        <begin position="609"/>
        <end position="653"/>
    </location>
</feature>
<gene>
    <name evidence="4" type="ORF">LDHU3_31.2270</name>
</gene>
<accession>A0A6J8FHF8</accession>
<dbReference type="Gene3D" id="2.60.120.920">
    <property type="match status" value="1"/>
</dbReference>
<feature type="coiled-coil region" evidence="2">
    <location>
        <begin position="663"/>
        <end position="711"/>
    </location>
</feature>
<dbReference type="VEuPathDB" id="TriTrypDB:LdCL_310020800"/>
<feature type="compositionally biased region" description="Polar residues" evidence="3">
    <location>
        <begin position="51"/>
        <end position="66"/>
    </location>
</feature>